<dbReference type="Gene3D" id="3.30.1470.10">
    <property type="entry name" value="Photosystem I PsaD, reaction center subunit II"/>
    <property type="match status" value="1"/>
</dbReference>
<name>A0A1C9CDL5_PORSO</name>
<dbReference type="InterPro" id="IPR003685">
    <property type="entry name" value="PsaD"/>
</dbReference>
<dbReference type="RefSeq" id="YP_009297148.1">
    <property type="nucleotide sequence ID" value="NC_031175.1"/>
</dbReference>
<dbReference type="AlphaFoldDB" id="A0A1C9CDL5"/>
<comment type="subcellular location">
    <subcellularLocation>
        <location evidence="4">Plastid</location>
        <location evidence="4">Chloroplast thylakoid membrane</location>
        <topology evidence="4">Peripheral membrane protein</topology>
        <orientation evidence="4">Stromal side</orientation>
    </subcellularLocation>
</comment>
<dbReference type="Pfam" id="PF02531">
    <property type="entry name" value="PsaD"/>
    <property type="match status" value="1"/>
</dbReference>
<comment type="function">
    <text evidence="4">PsaD can form complexes with ferredoxin and ferredoxin-oxidoreductase in photosystem I (PS I) reaction center.</text>
</comment>
<accession>A0A1C9CDL5</accession>
<dbReference type="InterPro" id="IPR036579">
    <property type="entry name" value="PsaD_sf"/>
</dbReference>
<dbReference type="PANTHER" id="PTHR31982:SF5">
    <property type="entry name" value="PHOTOSYSTEM I REACTION CENTER SUBUNIT II, CHLOROPLASTIC"/>
    <property type="match status" value="1"/>
</dbReference>
<keyword evidence="3 4" id="KW-0603">Photosystem I</keyword>
<comment type="similarity">
    <text evidence="1 4">Belongs to the PsaD family.</text>
</comment>
<evidence type="ECO:0000256" key="3">
    <source>
        <dbReference type="ARBA" id="ARBA00022836"/>
    </source>
</evidence>
<evidence type="ECO:0000256" key="2">
    <source>
        <dbReference type="ARBA" id="ARBA00022531"/>
    </source>
</evidence>
<dbReference type="GO" id="GO:0009538">
    <property type="term" value="C:photosystem I reaction center"/>
    <property type="evidence" value="ECO:0007669"/>
    <property type="project" value="UniProtKB-UniRule"/>
</dbReference>
<reference evidence="5" key="1">
    <citation type="journal article" date="2016" name="BMC Biol.">
        <title>Parallel evolution of highly conserved plastid genome architecture in red seaweeds and seed plants.</title>
        <authorList>
            <person name="Lee J."/>
            <person name="Cho C.H."/>
            <person name="Park S.I."/>
            <person name="Choi J.W."/>
            <person name="Song H.S."/>
            <person name="West J.A."/>
            <person name="Bhattacharya D."/>
            <person name="Yoon H.S."/>
        </authorList>
    </citation>
    <scope>NUCLEOTIDE SEQUENCE</scope>
</reference>
<organism evidence="5">
    <name type="scientific">Porphyridium sordidum</name>
    <name type="common">Red alga</name>
    <dbReference type="NCBI Taxonomy" id="28024"/>
    <lineage>
        <taxon>Eukaryota</taxon>
        <taxon>Rhodophyta</taxon>
        <taxon>Bangiophyceae</taxon>
        <taxon>Porphyridiales</taxon>
        <taxon>Porphyridiaceae</taxon>
        <taxon>Porphyridium</taxon>
    </lineage>
</organism>
<dbReference type="SUPFAM" id="SSF64234">
    <property type="entry name" value="Photosystem I subunit PsaD"/>
    <property type="match status" value="1"/>
</dbReference>
<geneLocation type="plastid" evidence="5"/>
<evidence type="ECO:0000256" key="4">
    <source>
        <dbReference type="RuleBase" id="RU368104"/>
    </source>
</evidence>
<sequence>MNETINLQMPSPTFGGSTGGWLRAAEVEEKYAITWTGKKEEIFEIPTGGAAIMREGDNLLYLARKEQCLALGNQLKNSFKITDYKIYRIFPTGEVQYLHPKDGVFPEKVNEGRIGINNVDRNIGKNPNPVSVKFTGKGTYEV</sequence>
<dbReference type="EMBL" id="KX284720">
    <property type="protein sequence ID" value="AOM66491.1"/>
    <property type="molecule type" value="Genomic_DNA"/>
</dbReference>
<dbReference type="GO" id="GO:0015979">
    <property type="term" value="P:photosynthesis"/>
    <property type="evidence" value="ECO:0007669"/>
    <property type="project" value="UniProtKB-UniRule"/>
</dbReference>
<gene>
    <name evidence="5" type="primary">psaD</name>
    <name evidence="5" type="ORF">Psor_016</name>
</gene>
<proteinExistence type="inferred from homology"/>
<keyword evidence="4" id="KW-0793">Thylakoid</keyword>
<evidence type="ECO:0000313" key="5">
    <source>
        <dbReference type="EMBL" id="AOM66491.1"/>
    </source>
</evidence>
<protein>
    <recommendedName>
        <fullName evidence="4">Photosystem I reaction center subunit II</fullName>
    </recommendedName>
</protein>
<keyword evidence="5" id="KW-0934">Plastid</keyword>
<dbReference type="GO" id="GO:0009535">
    <property type="term" value="C:chloroplast thylakoid membrane"/>
    <property type="evidence" value="ECO:0007669"/>
    <property type="project" value="UniProtKB-SubCell"/>
</dbReference>
<evidence type="ECO:0000256" key="1">
    <source>
        <dbReference type="ARBA" id="ARBA00009926"/>
    </source>
</evidence>
<keyword evidence="2 4" id="KW-0602">Photosynthesis</keyword>
<dbReference type="PANTHER" id="PTHR31982">
    <property type="entry name" value="PHOTOSYSTEM I REACTION CENTER SUBUNIT II-1, CHLOROPLASTIC-RELATED"/>
    <property type="match status" value="1"/>
</dbReference>
<dbReference type="GeneID" id="29073628"/>